<keyword evidence="3" id="KW-1185">Reference proteome</keyword>
<evidence type="ECO:0000256" key="1">
    <source>
        <dbReference type="SAM" id="MobiDB-lite"/>
    </source>
</evidence>
<comment type="caution">
    <text evidence="2">The sequence shown here is derived from an EMBL/GenBank/DDBJ whole genome shotgun (WGS) entry which is preliminary data.</text>
</comment>
<evidence type="ECO:0000313" key="2">
    <source>
        <dbReference type="EMBL" id="KAK0511189.1"/>
    </source>
</evidence>
<reference evidence="2" key="1">
    <citation type="submission" date="2023-03" db="EMBL/GenBank/DDBJ databases">
        <title>Complete genome of Cladonia borealis.</title>
        <authorList>
            <person name="Park H."/>
        </authorList>
    </citation>
    <scope>NUCLEOTIDE SEQUENCE</scope>
    <source>
        <strain evidence="2">ANT050790</strain>
    </source>
</reference>
<organism evidence="2 3">
    <name type="scientific">Cladonia borealis</name>
    <dbReference type="NCBI Taxonomy" id="184061"/>
    <lineage>
        <taxon>Eukaryota</taxon>
        <taxon>Fungi</taxon>
        <taxon>Dikarya</taxon>
        <taxon>Ascomycota</taxon>
        <taxon>Pezizomycotina</taxon>
        <taxon>Lecanoromycetes</taxon>
        <taxon>OSLEUM clade</taxon>
        <taxon>Lecanoromycetidae</taxon>
        <taxon>Lecanorales</taxon>
        <taxon>Lecanorineae</taxon>
        <taxon>Cladoniaceae</taxon>
        <taxon>Cladonia</taxon>
    </lineage>
</organism>
<dbReference type="Proteomes" id="UP001166286">
    <property type="component" value="Unassembled WGS sequence"/>
</dbReference>
<name>A0AA39R069_9LECA</name>
<evidence type="ECO:0000313" key="3">
    <source>
        <dbReference type="Proteomes" id="UP001166286"/>
    </source>
</evidence>
<accession>A0AA39R069</accession>
<sequence length="322" mass="34819">MTIGSGALDLPHFTTPGSKTQTNPMTVPNASETSPEPWRRSQAGANTSLTARPPASTKVRPSLPAFLRDQTVGDAGAAARAQYGGEVLAPLTNKRAPFSTISKEENSAGSRPRPSLPTGPKSIASKSTLKPEAPVYTQKSAGDKGPGSTRPTTKAHFMAEGLRNEAMASFIKARKLEMQEDAVEWLHSKPMQKELSSPIPLPKSPISLTRYEFYNTPKSPPNASIGEKIKRNGKLGLSTTLQGHFDDTPNPPPNASISEKARYVPEVFVHHGKPHEQRKQPDKPVRNTTNTSIQQPCVWGLPIMVRCAGGFQFSPSSGHFQR</sequence>
<dbReference type="AlphaFoldDB" id="A0AA39R069"/>
<feature type="region of interest" description="Disordered" evidence="1">
    <location>
        <begin position="83"/>
        <end position="153"/>
    </location>
</feature>
<feature type="compositionally biased region" description="Polar residues" evidence="1">
    <location>
        <begin position="15"/>
        <end position="34"/>
    </location>
</feature>
<feature type="compositionally biased region" description="Basic and acidic residues" evidence="1">
    <location>
        <begin position="274"/>
        <end position="285"/>
    </location>
</feature>
<dbReference type="EMBL" id="JAFEKC020000014">
    <property type="protein sequence ID" value="KAK0511189.1"/>
    <property type="molecule type" value="Genomic_DNA"/>
</dbReference>
<proteinExistence type="predicted"/>
<protein>
    <submittedName>
        <fullName evidence="2">Uncharacterized protein</fullName>
    </submittedName>
</protein>
<feature type="region of interest" description="Disordered" evidence="1">
    <location>
        <begin position="271"/>
        <end position="291"/>
    </location>
</feature>
<feature type="region of interest" description="Disordered" evidence="1">
    <location>
        <begin position="1"/>
        <end position="67"/>
    </location>
</feature>
<gene>
    <name evidence="2" type="ORF">JMJ35_006741</name>
</gene>